<reference evidence="8" key="1">
    <citation type="journal article" date="2023" name="Science">
        <title>Elucidation of the pathway for biosynthesis of saponin adjuvants from the soapbark tree.</title>
        <authorList>
            <person name="Reed J."/>
            <person name="Orme A."/>
            <person name="El-Demerdash A."/>
            <person name="Owen C."/>
            <person name="Martin L.B.B."/>
            <person name="Misra R.C."/>
            <person name="Kikuchi S."/>
            <person name="Rejzek M."/>
            <person name="Martin A.C."/>
            <person name="Harkess A."/>
            <person name="Leebens-Mack J."/>
            <person name="Louveau T."/>
            <person name="Stephenson M.J."/>
            <person name="Osbourn A."/>
        </authorList>
    </citation>
    <scope>NUCLEOTIDE SEQUENCE</scope>
    <source>
        <strain evidence="8">S10</strain>
    </source>
</reference>
<keyword evidence="5" id="KW-0677">Repeat</keyword>
<keyword evidence="6" id="KW-0833">Ubl conjugation pathway</keyword>
<dbReference type="Pfam" id="PF04564">
    <property type="entry name" value="U-box"/>
    <property type="match status" value="1"/>
</dbReference>
<dbReference type="EC" id="2.3.2.27" evidence="3"/>
<dbReference type="Proteomes" id="UP001163823">
    <property type="component" value="Chromosome 10"/>
</dbReference>
<evidence type="ECO:0000259" key="7">
    <source>
        <dbReference type="PROSITE" id="PS51698"/>
    </source>
</evidence>
<dbReference type="GO" id="GO:0061630">
    <property type="term" value="F:ubiquitin protein ligase activity"/>
    <property type="evidence" value="ECO:0007669"/>
    <property type="project" value="UniProtKB-EC"/>
</dbReference>
<dbReference type="SMART" id="SM00504">
    <property type="entry name" value="Ubox"/>
    <property type="match status" value="1"/>
</dbReference>
<dbReference type="SUPFAM" id="SSF57850">
    <property type="entry name" value="RING/U-box"/>
    <property type="match status" value="1"/>
</dbReference>
<evidence type="ECO:0000313" key="9">
    <source>
        <dbReference type="Proteomes" id="UP001163823"/>
    </source>
</evidence>
<evidence type="ECO:0000256" key="5">
    <source>
        <dbReference type="ARBA" id="ARBA00022737"/>
    </source>
</evidence>
<evidence type="ECO:0000256" key="4">
    <source>
        <dbReference type="ARBA" id="ARBA00022679"/>
    </source>
</evidence>
<comment type="caution">
    <text evidence="8">The sequence shown here is derived from an EMBL/GenBank/DDBJ whole genome shotgun (WGS) entry which is preliminary data.</text>
</comment>
<dbReference type="EMBL" id="JARAOO010000010">
    <property type="protein sequence ID" value="KAJ7954210.1"/>
    <property type="molecule type" value="Genomic_DNA"/>
</dbReference>
<proteinExistence type="predicted"/>
<dbReference type="PANTHER" id="PTHR23315:SF52">
    <property type="entry name" value="U-BOX DOMAIN-CONTAINING PROTEIN 10"/>
    <property type="match status" value="1"/>
</dbReference>
<dbReference type="InterPro" id="IPR000225">
    <property type="entry name" value="Armadillo"/>
</dbReference>
<feature type="domain" description="U-box" evidence="7">
    <location>
        <begin position="42"/>
        <end position="116"/>
    </location>
</feature>
<evidence type="ECO:0000256" key="3">
    <source>
        <dbReference type="ARBA" id="ARBA00012483"/>
    </source>
</evidence>
<dbReference type="Gene3D" id="1.25.10.10">
    <property type="entry name" value="Leucine-rich Repeat Variant"/>
    <property type="match status" value="2"/>
</dbReference>
<dbReference type="KEGG" id="qsa:O6P43_025816"/>
<dbReference type="Pfam" id="PF25598">
    <property type="entry name" value="ARM_PUB"/>
    <property type="match status" value="1"/>
</dbReference>
<comment type="pathway">
    <text evidence="2">Protein modification; protein ubiquitination.</text>
</comment>
<gene>
    <name evidence="8" type="ORF">O6P43_025816</name>
</gene>
<dbReference type="InterPro" id="IPR058678">
    <property type="entry name" value="ARM_PUB"/>
</dbReference>
<evidence type="ECO:0000313" key="8">
    <source>
        <dbReference type="EMBL" id="KAJ7954210.1"/>
    </source>
</evidence>
<dbReference type="SMART" id="SM00185">
    <property type="entry name" value="ARM"/>
    <property type="match status" value="2"/>
</dbReference>
<dbReference type="SUPFAM" id="SSF48371">
    <property type="entry name" value="ARM repeat"/>
    <property type="match status" value="1"/>
</dbReference>
<dbReference type="InterPro" id="IPR011989">
    <property type="entry name" value="ARM-like"/>
</dbReference>
<dbReference type="Gene3D" id="3.30.40.10">
    <property type="entry name" value="Zinc/RING finger domain, C3HC4 (zinc finger)"/>
    <property type="match status" value="1"/>
</dbReference>
<accession>A0AAD7PGN7</accession>
<evidence type="ECO:0000256" key="1">
    <source>
        <dbReference type="ARBA" id="ARBA00000900"/>
    </source>
</evidence>
<dbReference type="CDD" id="cd16664">
    <property type="entry name" value="RING-Ubox_PUB"/>
    <property type="match status" value="1"/>
</dbReference>
<sequence>MIHEPEGTQNTPASFELSISNEINASRHENTESEIKKTDTIVIPDEFLCPISLELMRDPVIVATGQTYERSCIQRWIDCDNLTCPKTQQKLQHLTLIPNFVMRSLILQWCIKNNIDQPTGLTNGKLKMSDGSFRYASGEIAAIRALIWKLSSRSIVDRRDAATEIRFLSKKTELLLQKQELFRTGSVEGRENAAGTLQSLALAGAENKIIIGASGAIPDLVHLLQVGTPRGKKDTTGALYHLCFYEGNMVRAIRAGIISELLKMLTDSRNSVVDDDLTVLSIIVCHPESKAALAKARIIPVLIDLLRTGLPHNKEYAATIFVALCEGDSENIGCASRLGALIPLSELAKSGTERAKEGHFFVGAPLKVAA</sequence>
<protein>
    <recommendedName>
        <fullName evidence="3">RING-type E3 ubiquitin transferase</fullName>
        <ecNumber evidence="3">2.3.2.27</ecNumber>
    </recommendedName>
</protein>
<evidence type="ECO:0000256" key="2">
    <source>
        <dbReference type="ARBA" id="ARBA00004906"/>
    </source>
</evidence>
<dbReference type="PROSITE" id="PS51698">
    <property type="entry name" value="U_BOX"/>
    <property type="match status" value="1"/>
</dbReference>
<keyword evidence="9" id="KW-1185">Reference proteome</keyword>
<dbReference type="FunFam" id="3.30.40.10:FF:000114">
    <property type="entry name" value="RING-type E3 ubiquitin transferase"/>
    <property type="match status" value="1"/>
</dbReference>
<dbReference type="AlphaFoldDB" id="A0AAD7PGN7"/>
<dbReference type="GO" id="GO:0016567">
    <property type="term" value="P:protein ubiquitination"/>
    <property type="evidence" value="ECO:0007669"/>
    <property type="project" value="InterPro"/>
</dbReference>
<organism evidence="8 9">
    <name type="scientific">Quillaja saponaria</name>
    <name type="common">Soap bark tree</name>
    <dbReference type="NCBI Taxonomy" id="32244"/>
    <lineage>
        <taxon>Eukaryota</taxon>
        <taxon>Viridiplantae</taxon>
        <taxon>Streptophyta</taxon>
        <taxon>Embryophyta</taxon>
        <taxon>Tracheophyta</taxon>
        <taxon>Spermatophyta</taxon>
        <taxon>Magnoliopsida</taxon>
        <taxon>eudicotyledons</taxon>
        <taxon>Gunneridae</taxon>
        <taxon>Pentapetalae</taxon>
        <taxon>rosids</taxon>
        <taxon>fabids</taxon>
        <taxon>Fabales</taxon>
        <taxon>Quillajaceae</taxon>
        <taxon>Quillaja</taxon>
    </lineage>
</organism>
<keyword evidence="4 8" id="KW-0808">Transferase</keyword>
<dbReference type="InterPro" id="IPR045210">
    <property type="entry name" value="RING-Ubox_PUB"/>
</dbReference>
<comment type="catalytic activity">
    <reaction evidence="1">
        <text>S-ubiquitinyl-[E2 ubiquitin-conjugating enzyme]-L-cysteine + [acceptor protein]-L-lysine = [E2 ubiquitin-conjugating enzyme]-L-cysteine + N(6)-ubiquitinyl-[acceptor protein]-L-lysine.</text>
        <dbReference type="EC" id="2.3.2.27"/>
    </reaction>
</comment>
<name>A0AAD7PGN7_QUISA</name>
<dbReference type="InterPro" id="IPR003613">
    <property type="entry name" value="Ubox_domain"/>
</dbReference>
<dbReference type="InterPro" id="IPR016024">
    <property type="entry name" value="ARM-type_fold"/>
</dbReference>
<dbReference type="InterPro" id="IPR013083">
    <property type="entry name" value="Znf_RING/FYVE/PHD"/>
</dbReference>
<dbReference type="PANTHER" id="PTHR23315">
    <property type="entry name" value="U BOX DOMAIN-CONTAINING"/>
    <property type="match status" value="1"/>
</dbReference>
<evidence type="ECO:0000256" key="6">
    <source>
        <dbReference type="ARBA" id="ARBA00022786"/>
    </source>
</evidence>